<reference evidence="2 3" key="1">
    <citation type="submission" date="2018-08" db="EMBL/GenBank/DDBJ databases">
        <title>Pseudooceanicola sediminis CY03 in the family Rhodobacteracea.</title>
        <authorList>
            <person name="Zhang Y.-J."/>
        </authorList>
    </citation>
    <scope>NUCLEOTIDE SEQUENCE [LARGE SCALE GENOMIC DNA]</scope>
    <source>
        <strain evidence="2 3">CY03</strain>
    </source>
</reference>
<name>A0A399J9A0_9RHOB</name>
<evidence type="ECO:0000259" key="1">
    <source>
        <dbReference type="PROSITE" id="PS50801"/>
    </source>
</evidence>
<evidence type="ECO:0000313" key="2">
    <source>
        <dbReference type="EMBL" id="RII40602.1"/>
    </source>
</evidence>
<accession>A0A399J9A0</accession>
<dbReference type="Pfam" id="PF13466">
    <property type="entry name" value="STAS_2"/>
    <property type="match status" value="1"/>
</dbReference>
<dbReference type="PROSITE" id="PS50801">
    <property type="entry name" value="STAS"/>
    <property type="match status" value="1"/>
</dbReference>
<feature type="domain" description="STAS" evidence="1">
    <location>
        <begin position="22"/>
        <end position="108"/>
    </location>
</feature>
<sequence>MGVRHVFAPPACHRQVAMTEPLVLQQKLDLPAAAPLAEELKARLNGDVVIDAGQVTHIGALCLQVLLAAATSLKAADHSMSLTNVNDRLVEQLAQMGFSPETVAEGRV</sequence>
<proteinExistence type="predicted"/>
<dbReference type="InterPro" id="IPR036513">
    <property type="entry name" value="STAS_dom_sf"/>
</dbReference>
<dbReference type="InterPro" id="IPR058548">
    <property type="entry name" value="MlaB-like_STAS"/>
</dbReference>
<dbReference type="InterPro" id="IPR002645">
    <property type="entry name" value="STAS_dom"/>
</dbReference>
<protein>
    <submittedName>
        <fullName evidence="2">STAS domain-containing protein</fullName>
    </submittedName>
</protein>
<comment type="caution">
    <text evidence="2">The sequence shown here is derived from an EMBL/GenBank/DDBJ whole genome shotgun (WGS) entry which is preliminary data.</text>
</comment>
<gene>
    <name evidence="2" type="ORF">DL237_00875</name>
</gene>
<dbReference type="EMBL" id="QWJJ01000001">
    <property type="protein sequence ID" value="RII40602.1"/>
    <property type="molecule type" value="Genomic_DNA"/>
</dbReference>
<dbReference type="SUPFAM" id="SSF52091">
    <property type="entry name" value="SpoIIaa-like"/>
    <property type="match status" value="1"/>
</dbReference>
<dbReference type="Gene3D" id="3.30.750.24">
    <property type="entry name" value="STAS domain"/>
    <property type="match status" value="1"/>
</dbReference>
<dbReference type="Proteomes" id="UP000265848">
    <property type="component" value="Unassembled WGS sequence"/>
</dbReference>
<evidence type="ECO:0000313" key="3">
    <source>
        <dbReference type="Proteomes" id="UP000265848"/>
    </source>
</evidence>
<dbReference type="AlphaFoldDB" id="A0A399J9A0"/>
<keyword evidence="3" id="KW-1185">Reference proteome</keyword>
<organism evidence="2 3">
    <name type="scientific">Pseudooceanicola sediminis</name>
    <dbReference type="NCBI Taxonomy" id="2211117"/>
    <lineage>
        <taxon>Bacteria</taxon>
        <taxon>Pseudomonadati</taxon>
        <taxon>Pseudomonadota</taxon>
        <taxon>Alphaproteobacteria</taxon>
        <taxon>Rhodobacterales</taxon>
        <taxon>Paracoccaceae</taxon>
        <taxon>Pseudooceanicola</taxon>
    </lineage>
</organism>